<dbReference type="InterPro" id="IPR000477">
    <property type="entry name" value="RT_dom"/>
</dbReference>
<evidence type="ECO:0000259" key="8">
    <source>
        <dbReference type="Pfam" id="PF00078"/>
    </source>
</evidence>
<keyword evidence="5" id="KW-0378">Hydrolase</keyword>
<name>A0A371HL09_MUCPR</name>
<dbReference type="Proteomes" id="UP000257109">
    <property type="component" value="Unassembled WGS sequence"/>
</dbReference>
<feature type="compositionally biased region" description="Basic and acidic residues" evidence="7">
    <location>
        <begin position="169"/>
        <end position="182"/>
    </location>
</feature>
<protein>
    <submittedName>
        <fullName evidence="11">Retrovirus-related Pol polyprotein</fullName>
    </submittedName>
</protein>
<feature type="domain" description="Reverse transcriptase" evidence="8">
    <location>
        <begin position="218"/>
        <end position="345"/>
    </location>
</feature>
<keyword evidence="2" id="KW-0548">Nucleotidyltransferase</keyword>
<evidence type="ECO:0000256" key="5">
    <source>
        <dbReference type="ARBA" id="ARBA00022801"/>
    </source>
</evidence>
<evidence type="ECO:0000256" key="7">
    <source>
        <dbReference type="SAM" id="MobiDB-lite"/>
    </source>
</evidence>
<dbReference type="EMBL" id="QJKJ01002300">
    <property type="protein sequence ID" value="RDY03440.1"/>
    <property type="molecule type" value="Genomic_DNA"/>
</dbReference>
<evidence type="ECO:0000256" key="6">
    <source>
        <dbReference type="ARBA" id="ARBA00022918"/>
    </source>
</evidence>
<evidence type="ECO:0000259" key="9">
    <source>
        <dbReference type="Pfam" id="PF17917"/>
    </source>
</evidence>
<dbReference type="Pfam" id="PF17919">
    <property type="entry name" value="RT_RNaseH_2"/>
    <property type="match status" value="1"/>
</dbReference>
<dbReference type="SUPFAM" id="SSF56672">
    <property type="entry name" value="DNA/RNA polymerases"/>
    <property type="match status" value="1"/>
</dbReference>
<keyword evidence="1" id="KW-0808">Transferase</keyword>
<dbReference type="AlphaFoldDB" id="A0A371HL09"/>
<evidence type="ECO:0000256" key="4">
    <source>
        <dbReference type="ARBA" id="ARBA00022759"/>
    </source>
</evidence>
<proteinExistence type="predicted"/>
<dbReference type="Pfam" id="PF17917">
    <property type="entry name" value="RT_RNaseH"/>
    <property type="match status" value="1"/>
</dbReference>
<dbReference type="Gene3D" id="3.10.10.10">
    <property type="entry name" value="HIV Type 1 Reverse Transcriptase, subunit A, domain 1"/>
    <property type="match status" value="1"/>
</dbReference>
<sequence length="476" mass="54425">MLDETLGKGSTLILEQLFLMTTRTKIDVHVGTLSMEFGDTLVQFNIFEVVKHPTEDHSLFGIDLIDELVEEHFQLDPDNDDISNFARDIDIFDCLGSIIDEVDCDELWEVHNLSDFEDDIINLADLSQETELLDLLDQVYKSKDSECSNNNFNGGGSLTNKTTKKKAKSDHPRRGQERIPKKSEMTVLKNQHDELVPMWIQNSWRVTCKDHFCLPFIDQVLEKLLGKSHYCFLDGFSRYMQIYIAPKDQHKTTFTCPFGTFAYTRMSFGLCNVLSTFQHCMTSIFSDLLQDCMEVFMDDFMMYTDSFDAYLENLSKVLTRCIDTNLVLNFEKCHFMGTKGIVLGHLVSNKGIKVDKSKIYIITSLPNPTSVREDVEFKFDQLCVEAFQELKTRLTSAPILQAPNWDYPFELMCDASNSTLGAILGQRAGANKQVHELLEIVFALDKFRSYLLGSKIIIFSNHAALRFLLKNADAKP</sequence>
<evidence type="ECO:0000256" key="3">
    <source>
        <dbReference type="ARBA" id="ARBA00022722"/>
    </source>
</evidence>
<dbReference type="Pfam" id="PF00078">
    <property type="entry name" value="RVT_1"/>
    <property type="match status" value="1"/>
</dbReference>
<dbReference type="GO" id="GO:0016787">
    <property type="term" value="F:hydrolase activity"/>
    <property type="evidence" value="ECO:0007669"/>
    <property type="project" value="UniProtKB-KW"/>
</dbReference>
<dbReference type="GO" id="GO:0003964">
    <property type="term" value="F:RNA-directed DNA polymerase activity"/>
    <property type="evidence" value="ECO:0007669"/>
    <property type="project" value="UniProtKB-KW"/>
</dbReference>
<dbReference type="OrthoDB" id="909916at2759"/>
<dbReference type="InterPro" id="IPR043502">
    <property type="entry name" value="DNA/RNA_pol_sf"/>
</dbReference>
<accession>A0A371HL09</accession>
<feature type="non-terminal residue" evidence="11">
    <location>
        <position position="1"/>
    </location>
</feature>
<evidence type="ECO:0000256" key="2">
    <source>
        <dbReference type="ARBA" id="ARBA00022695"/>
    </source>
</evidence>
<dbReference type="PANTHER" id="PTHR24559">
    <property type="entry name" value="TRANSPOSON TY3-I GAG-POL POLYPROTEIN"/>
    <property type="match status" value="1"/>
</dbReference>
<dbReference type="InterPro" id="IPR041577">
    <property type="entry name" value="RT_RNaseH_2"/>
</dbReference>
<keyword evidence="3" id="KW-0540">Nuclease</keyword>
<dbReference type="GO" id="GO:0004519">
    <property type="term" value="F:endonuclease activity"/>
    <property type="evidence" value="ECO:0007669"/>
    <property type="project" value="UniProtKB-KW"/>
</dbReference>
<feature type="region of interest" description="Disordered" evidence="7">
    <location>
        <begin position="151"/>
        <end position="182"/>
    </location>
</feature>
<dbReference type="InterPro" id="IPR043128">
    <property type="entry name" value="Rev_trsase/Diguanyl_cyclase"/>
</dbReference>
<dbReference type="Gene3D" id="3.30.70.270">
    <property type="match status" value="1"/>
</dbReference>
<evidence type="ECO:0000256" key="1">
    <source>
        <dbReference type="ARBA" id="ARBA00022679"/>
    </source>
</evidence>
<keyword evidence="4" id="KW-0255">Endonuclease</keyword>
<feature type="domain" description="Reverse transcriptase/retrotransposon-derived protein RNase H-like" evidence="10">
    <location>
        <begin position="381"/>
        <end position="432"/>
    </location>
</feature>
<evidence type="ECO:0000313" key="11">
    <source>
        <dbReference type="EMBL" id="RDY03440.1"/>
    </source>
</evidence>
<evidence type="ECO:0000313" key="12">
    <source>
        <dbReference type="Proteomes" id="UP000257109"/>
    </source>
</evidence>
<reference evidence="11" key="1">
    <citation type="submission" date="2018-05" db="EMBL/GenBank/DDBJ databases">
        <title>Draft genome of Mucuna pruriens seed.</title>
        <authorList>
            <person name="Nnadi N.E."/>
            <person name="Vos R."/>
            <person name="Hasami M.H."/>
            <person name="Devisetty U.K."/>
            <person name="Aguiy J.C."/>
        </authorList>
    </citation>
    <scope>NUCLEOTIDE SEQUENCE [LARGE SCALE GENOMIC DNA]</scope>
    <source>
        <strain evidence="11">JCA_2017</strain>
    </source>
</reference>
<comment type="caution">
    <text evidence="11">The sequence shown here is derived from an EMBL/GenBank/DDBJ whole genome shotgun (WGS) entry which is preliminary data.</text>
</comment>
<dbReference type="PANTHER" id="PTHR24559:SF444">
    <property type="entry name" value="REVERSE TRANSCRIPTASE DOMAIN-CONTAINING PROTEIN"/>
    <property type="match status" value="1"/>
</dbReference>
<organism evidence="11 12">
    <name type="scientific">Mucuna pruriens</name>
    <name type="common">Velvet bean</name>
    <name type="synonym">Dolichos pruriens</name>
    <dbReference type="NCBI Taxonomy" id="157652"/>
    <lineage>
        <taxon>Eukaryota</taxon>
        <taxon>Viridiplantae</taxon>
        <taxon>Streptophyta</taxon>
        <taxon>Embryophyta</taxon>
        <taxon>Tracheophyta</taxon>
        <taxon>Spermatophyta</taxon>
        <taxon>Magnoliopsida</taxon>
        <taxon>eudicotyledons</taxon>
        <taxon>Gunneridae</taxon>
        <taxon>Pentapetalae</taxon>
        <taxon>rosids</taxon>
        <taxon>fabids</taxon>
        <taxon>Fabales</taxon>
        <taxon>Fabaceae</taxon>
        <taxon>Papilionoideae</taxon>
        <taxon>50 kb inversion clade</taxon>
        <taxon>NPAAA clade</taxon>
        <taxon>indigoferoid/millettioid clade</taxon>
        <taxon>Phaseoleae</taxon>
        <taxon>Mucuna</taxon>
    </lineage>
</organism>
<keyword evidence="12" id="KW-1185">Reference proteome</keyword>
<evidence type="ECO:0000259" key="10">
    <source>
        <dbReference type="Pfam" id="PF17919"/>
    </source>
</evidence>
<feature type="domain" description="Reverse transcriptase RNase H-like" evidence="9">
    <location>
        <begin position="435"/>
        <end position="473"/>
    </location>
</feature>
<gene>
    <name evidence="11" type="primary">pol</name>
    <name evidence="11" type="ORF">CR513_12983</name>
</gene>
<dbReference type="CDD" id="cd01647">
    <property type="entry name" value="RT_LTR"/>
    <property type="match status" value="1"/>
</dbReference>
<dbReference type="InterPro" id="IPR053134">
    <property type="entry name" value="RNA-dir_DNA_polymerase"/>
</dbReference>
<keyword evidence="6" id="KW-0695">RNA-directed DNA polymerase</keyword>
<dbReference type="InterPro" id="IPR041373">
    <property type="entry name" value="RT_RNaseH"/>
</dbReference>